<evidence type="ECO:0000256" key="3">
    <source>
        <dbReference type="ARBA" id="ARBA00009406"/>
    </source>
</evidence>
<dbReference type="GO" id="GO:0009228">
    <property type="term" value="P:thiamine biosynthetic process"/>
    <property type="evidence" value="ECO:0007669"/>
    <property type="project" value="UniProtKB-KW"/>
</dbReference>
<comment type="function">
    <text evidence="1">Responsible for the formation of the pyrimidine heterocycle in the thiamine biosynthesis pathway. Catalyzes the formation of hydroxymethylpyrimidine phosphate (HMP-P) from histidine and pyridoxal phosphate (PLP). The protein uses PLP and the active site histidine to form HMP-P, generating an inactive enzyme. The enzyme can only undergo a single turnover, which suggests it is a suicide enzyme.</text>
</comment>
<evidence type="ECO:0000313" key="16">
    <source>
        <dbReference type="EMBL" id="MPL90744.1"/>
    </source>
</evidence>
<evidence type="ECO:0000256" key="4">
    <source>
        <dbReference type="ARBA" id="ARBA00011738"/>
    </source>
</evidence>
<dbReference type="PROSITE" id="PS50109">
    <property type="entry name" value="HIS_KIN"/>
    <property type="match status" value="1"/>
</dbReference>
<protein>
    <recommendedName>
        <fullName evidence="11">Thiamine pyrimidine synthase</fullName>
    </recommendedName>
</protein>
<comment type="similarity">
    <text evidence="3">Belongs to the NMT1/THI5 family.</text>
</comment>
<evidence type="ECO:0000256" key="6">
    <source>
        <dbReference type="ARBA" id="ARBA00022679"/>
    </source>
</evidence>
<keyword evidence="5" id="KW-0597">Phosphoprotein</keyword>
<evidence type="ECO:0000256" key="7">
    <source>
        <dbReference type="ARBA" id="ARBA00022723"/>
    </source>
</evidence>
<dbReference type="InterPro" id="IPR027939">
    <property type="entry name" value="NMT1/THI5"/>
</dbReference>
<dbReference type="InterPro" id="IPR001638">
    <property type="entry name" value="Solute-binding_3/MltF_N"/>
</dbReference>
<evidence type="ECO:0000256" key="2">
    <source>
        <dbReference type="ARBA" id="ARBA00004948"/>
    </source>
</evidence>
<evidence type="ECO:0000256" key="14">
    <source>
        <dbReference type="SAM" id="Phobius"/>
    </source>
</evidence>
<dbReference type="InterPro" id="IPR035965">
    <property type="entry name" value="PAS-like_dom_sf"/>
</dbReference>
<dbReference type="AlphaFoldDB" id="A0A644VH79"/>
<name>A0A644VH79_9ZZZZ</name>
<evidence type="ECO:0000256" key="5">
    <source>
        <dbReference type="ARBA" id="ARBA00022553"/>
    </source>
</evidence>
<dbReference type="SMART" id="SM00091">
    <property type="entry name" value="PAS"/>
    <property type="match status" value="1"/>
</dbReference>
<dbReference type="InterPro" id="IPR004358">
    <property type="entry name" value="Sig_transdc_His_kin-like_C"/>
</dbReference>
<comment type="subunit">
    <text evidence="4">Homodimer.</text>
</comment>
<keyword evidence="14" id="KW-0472">Membrane</keyword>
<dbReference type="InterPro" id="IPR036890">
    <property type="entry name" value="HATPase_C_sf"/>
</dbReference>
<keyword evidence="16" id="KW-0418">Kinase</keyword>
<dbReference type="Gene3D" id="3.30.450.20">
    <property type="entry name" value="PAS domain"/>
    <property type="match status" value="1"/>
</dbReference>
<keyword evidence="13" id="KW-0175">Coiled coil</keyword>
<dbReference type="Pfam" id="PF09084">
    <property type="entry name" value="NMT1"/>
    <property type="match status" value="1"/>
</dbReference>
<keyword evidence="10" id="KW-0408">Iron</keyword>
<dbReference type="Pfam" id="PF13426">
    <property type="entry name" value="PAS_9"/>
    <property type="match status" value="1"/>
</dbReference>
<evidence type="ECO:0000256" key="13">
    <source>
        <dbReference type="SAM" id="Coils"/>
    </source>
</evidence>
<evidence type="ECO:0000259" key="15">
    <source>
        <dbReference type="PROSITE" id="PS50109"/>
    </source>
</evidence>
<dbReference type="CDD" id="cd00082">
    <property type="entry name" value="HisKA"/>
    <property type="match status" value="1"/>
</dbReference>
<comment type="pathway">
    <text evidence="2">Cofactor biosynthesis; thiamine diphosphate biosynthesis.</text>
</comment>
<feature type="transmembrane region" description="Helical" evidence="14">
    <location>
        <begin position="555"/>
        <end position="577"/>
    </location>
</feature>
<reference evidence="16" key="1">
    <citation type="submission" date="2019-08" db="EMBL/GenBank/DDBJ databases">
        <authorList>
            <person name="Kucharzyk K."/>
            <person name="Murdoch R.W."/>
            <person name="Higgins S."/>
            <person name="Loffler F."/>
        </authorList>
    </citation>
    <scope>NUCLEOTIDE SEQUENCE</scope>
</reference>
<dbReference type="GO" id="GO:0000155">
    <property type="term" value="F:phosphorelay sensor kinase activity"/>
    <property type="evidence" value="ECO:0007669"/>
    <property type="project" value="InterPro"/>
</dbReference>
<dbReference type="SUPFAM" id="SSF55874">
    <property type="entry name" value="ATPase domain of HSP90 chaperone/DNA topoisomerase II/histidine kinase"/>
    <property type="match status" value="1"/>
</dbReference>
<dbReference type="PANTHER" id="PTHR31528:SF1">
    <property type="entry name" value="4-AMINO-5-HYDROXYMETHYL-2-METHYLPYRIMIDINE PHOSPHATE SYNTHASE THI11-RELATED"/>
    <property type="match status" value="1"/>
</dbReference>
<dbReference type="Gene3D" id="3.30.565.10">
    <property type="entry name" value="Histidine kinase-like ATPase, C-terminal domain"/>
    <property type="match status" value="1"/>
</dbReference>
<dbReference type="InterPro" id="IPR000014">
    <property type="entry name" value="PAS"/>
</dbReference>
<dbReference type="InterPro" id="IPR003594">
    <property type="entry name" value="HATPase_dom"/>
</dbReference>
<sequence length="950" mass="110731">MKKIYLFLLLISFLYSNELTPISVQLKWKHQFQFAGFYVAKELGIYKKYGLDVNFKEFDGKTNPLDTILDNENNFGIDDSSLIYQKLNGADVVAVFSIFKSSPIALFSQKELDTLTSLKNKNIEFSTNDISNISINAILKSQDIHVNTKEHSFYSKDFIDKKSDAIIEYLSNQTYLFDKENIKYNVFLPKDYGFDFYGDMIYTSSEFAKQNPKIVKDFIEATKEGWIYAFNNIPFTVDLIYEKYNSQKKSKEELDYEANSLKSFSSYLEKDFGSFDKSKIKEIANTISLIYPKKFKNINLDNFVWNEKEALTDFYKNNYLKENKEFTVCTQDSSFPIDGIDNNNQLIGISGEILNSITQKFGFTLKPIKNDNYKENIQNVVDDRCDIVTIVAEDSYAYYKTMDRSNFYLKSNLAIITKINKPFIENNILENKDFVTRYSVFKDYLNSNYLGTNVSVENDLNKIIYMLKNDEVDGFITDNITVDRLIQRFGYGEFKISGLLNHIEPIKGAFAIKKTKPELKEIINLGLKDFSQEDIKLIEEKYKVTRYTEIVNEHLIWEIFYIFLFILSIILFFVIFLKVKNDELNEWLDSAIEGISLFEKGKLLKVNKQFLEILGYQNFKEVENKTYFDFVPQEDYHILKEKLKDDQEPYEIRFLKKDGSFIDGLVKGHNIKGSNKRISTIIDISELKNTQRKLAELNLHLEERIKEELQKNHEQRAIMFQQAKLAEMGSMMNMIAHQWRQPLNNISLIVNTIIIKQKKDNLTAETLDNLKMNFKQQIDYLSNTIDDFQNFFKPKKDKEPFSLKEAILSTYNLIEPIFESNQIKFNLNSNKPIDYYGYKSELYQVILTIFNNSVDAFKENDFSNKTVDVILEENKDNLIIKIKDNAGGVKEEILGKIFDLYFSTKTKKNGTGLGLYISKTIINRHFKGEIKASNVDNGLEITISLPKTNI</sequence>
<dbReference type="Gene3D" id="1.10.287.130">
    <property type="match status" value="1"/>
</dbReference>
<feature type="domain" description="Histidine kinase" evidence="15">
    <location>
        <begin position="734"/>
        <end position="949"/>
    </location>
</feature>
<dbReference type="InterPro" id="IPR015168">
    <property type="entry name" value="SsuA/THI5"/>
</dbReference>
<evidence type="ECO:0000256" key="12">
    <source>
        <dbReference type="ARBA" id="ARBA00048179"/>
    </source>
</evidence>
<dbReference type="Gene3D" id="3.40.190.10">
    <property type="entry name" value="Periplasmic binding protein-like II"/>
    <property type="match status" value="4"/>
</dbReference>
<gene>
    <name evidence="16" type="primary">sasA_113</name>
    <name evidence="16" type="ORF">SDC9_36800</name>
</gene>
<dbReference type="EMBL" id="VSSQ01000311">
    <property type="protein sequence ID" value="MPL90744.1"/>
    <property type="molecule type" value="Genomic_DNA"/>
</dbReference>
<dbReference type="NCBIfam" id="TIGR00229">
    <property type="entry name" value="sensory_box"/>
    <property type="match status" value="1"/>
</dbReference>
<accession>A0A644VH79</accession>
<dbReference type="SMART" id="SM00387">
    <property type="entry name" value="HATPase_c"/>
    <property type="match status" value="1"/>
</dbReference>
<dbReference type="PANTHER" id="PTHR31528">
    <property type="entry name" value="4-AMINO-5-HYDROXYMETHYL-2-METHYLPYRIMIDINE PHOSPHATE SYNTHASE THI11-RELATED"/>
    <property type="match status" value="1"/>
</dbReference>
<keyword evidence="7" id="KW-0479">Metal-binding</keyword>
<dbReference type="SUPFAM" id="SSF47384">
    <property type="entry name" value="Homodimeric domain of signal transducing histidine kinase"/>
    <property type="match status" value="1"/>
</dbReference>
<keyword evidence="14" id="KW-0812">Transmembrane</keyword>
<keyword evidence="8" id="KW-0663">Pyridoxal phosphate</keyword>
<keyword evidence="6 16" id="KW-0808">Transferase</keyword>
<organism evidence="16">
    <name type="scientific">bioreactor metagenome</name>
    <dbReference type="NCBI Taxonomy" id="1076179"/>
    <lineage>
        <taxon>unclassified sequences</taxon>
        <taxon>metagenomes</taxon>
        <taxon>ecological metagenomes</taxon>
    </lineage>
</organism>
<feature type="coiled-coil region" evidence="13">
    <location>
        <begin position="684"/>
        <end position="712"/>
    </location>
</feature>
<dbReference type="GO" id="GO:0106344">
    <property type="term" value="F:4-amino-5-hydroxymethyl-2-methylpyrimidine phosphate synthase activity from histidine and PLP"/>
    <property type="evidence" value="ECO:0007669"/>
    <property type="project" value="RHEA"/>
</dbReference>
<evidence type="ECO:0000256" key="1">
    <source>
        <dbReference type="ARBA" id="ARBA00003469"/>
    </source>
</evidence>
<dbReference type="SUPFAM" id="SSF55785">
    <property type="entry name" value="PYP-like sensor domain (PAS domain)"/>
    <property type="match status" value="1"/>
</dbReference>
<evidence type="ECO:0000256" key="8">
    <source>
        <dbReference type="ARBA" id="ARBA00022898"/>
    </source>
</evidence>
<keyword evidence="14" id="KW-1133">Transmembrane helix</keyword>
<dbReference type="SMART" id="SM00062">
    <property type="entry name" value="PBPb"/>
    <property type="match status" value="1"/>
</dbReference>
<dbReference type="Pfam" id="PF02518">
    <property type="entry name" value="HATPase_c"/>
    <property type="match status" value="1"/>
</dbReference>
<dbReference type="SUPFAM" id="SSF53850">
    <property type="entry name" value="Periplasmic binding protein-like II"/>
    <property type="match status" value="2"/>
</dbReference>
<comment type="catalytic activity">
    <reaction evidence="12">
        <text>N(6)-(pyridoxal phosphate)-L-lysyl-[4-amino-5-hydroxymethyl-2-methylpyrimidine phosphate synthase] + L-histidyl-[4-amino-5-hydroxymethyl-2-methylpyrimidine phosphate synthase] + 2 Fe(3+) + 4 H2O = L-lysyl-[4-amino-5-hydroxymethyl-2-methylpyrimidine phosphate synthase] + (2S)-2-amino-5-hydroxy-4-oxopentanoyl-[4-amino-5-hydroxymethyl-2-methylpyrimidine phosphate synthase] + 4-amino-2-methyl-5-(phosphooxymethyl)pyrimidine + 3-oxopropanoate + 2 Fe(2+) + 2 H(+)</text>
        <dbReference type="Rhea" id="RHEA:65756"/>
        <dbReference type="Rhea" id="RHEA-COMP:16892"/>
        <dbReference type="Rhea" id="RHEA-COMP:16893"/>
        <dbReference type="Rhea" id="RHEA-COMP:16894"/>
        <dbReference type="Rhea" id="RHEA-COMP:16895"/>
        <dbReference type="ChEBI" id="CHEBI:15377"/>
        <dbReference type="ChEBI" id="CHEBI:15378"/>
        <dbReference type="ChEBI" id="CHEBI:29033"/>
        <dbReference type="ChEBI" id="CHEBI:29034"/>
        <dbReference type="ChEBI" id="CHEBI:29969"/>
        <dbReference type="ChEBI" id="CHEBI:29979"/>
        <dbReference type="ChEBI" id="CHEBI:33190"/>
        <dbReference type="ChEBI" id="CHEBI:58354"/>
        <dbReference type="ChEBI" id="CHEBI:143915"/>
        <dbReference type="ChEBI" id="CHEBI:157692"/>
    </reaction>
    <physiologicalReaction direction="left-to-right" evidence="12">
        <dbReference type="Rhea" id="RHEA:65757"/>
    </physiologicalReaction>
</comment>
<dbReference type="InterPro" id="IPR036097">
    <property type="entry name" value="HisK_dim/P_sf"/>
</dbReference>
<keyword evidence="9" id="KW-0784">Thiamine biosynthesis</keyword>
<dbReference type="CDD" id="cd00130">
    <property type="entry name" value="PAS"/>
    <property type="match status" value="1"/>
</dbReference>
<dbReference type="InterPro" id="IPR005467">
    <property type="entry name" value="His_kinase_dom"/>
</dbReference>
<evidence type="ECO:0000256" key="10">
    <source>
        <dbReference type="ARBA" id="ARBA00023004"/>
    </source>
</evidence>
<dbReference type="Pfam" id="PF00497">
    <property type="entry name" value="SBP_bac_3"/>
    <property type="match status" value="1"/>
</dbReference>
<proteinExistence type="inferred from homology"/>
<comment type="caution">
    <text evidence="16">The sequence shown here is derived from an EMBL/GenBank/DDBJ whole genome shotgun (WGS) entry which is preliminary data.</text>
</comment>
<dbReference type="InterPro" id="IPR003661">
    <property type="entry name" value="HisK_dim/P_dom"/>
</dbReference>
<evidence type="ECO:0000256" key="11">
    <source>
        <dbReference type="ARBA" id="ARBA00033171"/>
    </source>
</evidence>
<dbReference type="PRINTS" id="PR00344">
    <property type="entry name" value="BCTRLSENSOR"/>
</dbReference>
<dbReference type="GO" id="GO:0046872">
    <property type="term" value="F:metal ion binding"/>
    <property type="evidence" value="ECO:0007669"/>
    <property type="project" value="UniProtKB-KW"/>
</dbReference>
<evidence type="ECO:0000256" key="9">
    <source>
        <dbReference type="ARBA" id="ARBA00022977"/>
    </source>
</evidence>